<keyword evidence="2" id="KW-1185">Reference proteome</keyword>
<sequence>MAASQSPARLVPCRPSQHWHEKGSVVVSETAVPIAAVEPQESRYLVVSPYTEQEHLLDLETVDVENQLLALSLAELECIRDDYATAPYLKIFNWEHVVAKLRTLAHQRNHVWKETSFYVVAFRSQIPPTTVYADLGVLDKAAHIEATASGGFLKYWFGSPDIDGRNLATCIWRSQEDARKGGIGPAHRRAAGAARSLYSFWKIDRHRLTIRDGIESWEIVDWPADQ</sequence>
<dbReference type="EMBL" id="JAUKUA010000003">
    <property type="protein sequence ID" value="KAK0719483.1"/>
    <property type="molecule type" value="Genomic_DNA"/>
</dbReference>
<dbReference type="AlphaFoldDB" id="A0AA40AP83"/>
<dbReference type="Proteomes" id="UP001172102">
    <property type="component" value="Unassembled WGS sequence"/>
</dbReference>
<evidence type="ECO:0000313" key="2">
    <source>
        <dbReference type="Proteomes" id="UP001172102"/>
    </source>
</evidence>
<name>A0AA40AP83_9PEZI</name>
<accession>A0AA40AP83</accession>
<evidence type="ECO:0000313" key="1">
    <source>
        <dbReference type="EMBL" id="KAK0719483.1"/>
    </source>
</evidence>
<comment type="caution">
    <text evidence="1">The sequence shown here is derived from an EMBL/GenBank/DDBJ whole genome shotgun (WGS) entry which is preliminary data.</text>
</comment>
<dbReference type="PANTHER" id="PTHR36986:SF1">
    <property type="entry name" value="UPF0643 PROTEIN PB2B2.08"/>
    <property type="match status" value="1"/>
</dbReference>
<dbReference type="PANTHER" id="PTHR36986">
    <property type="entry name" value="UPF0643 PROTEIN PB2B2.08"/>
    <property type="match status" value="1"/>
</dbReference>
<proteinExistence type="predicted"/>
<protein>
    <submittedName>
        <fullName evidence="1">Uncharacterized protein</fullName>
    </submittedName>
</protein>
<gene>
    <name evidence="1" type="ORF">B0H67DRAFT_483708</name>
</gene>
<dbReference type="SUPFAM" id="SSF54909">
    <property type="entry name" value="Dimeric alpha+beta barrel"/>
    <property type="match status" value="1"/>
</dbReference>
<organism evidence="1 2">
    <name type="scientific">Lasiosphaeris hirsuta</name>
    <dbReference type="NCBI Taxonomy" id="260670"/>
    <lineage>
        <taxon>Eukaryota</taxon>
        <taxon>Fungi</taxon>
        <taxon>Dikarya</taxon>
        <taxon>Ascomycota</taxon>
        <taxon>Pezizomycotina</taxon>
        <taxon>Sordariomycetes</taxon>
        <taxon>Sordariomycetidae</taxon>
        <taxon>Sordariales</taxon>
        <taxon>Lasiosphaeriaceae</taxon>
        <taxon>Lasiosphaeris</taxon>
    </lineage>
</organism>
<dbReference type="InterPro" id="IPR011008">
    <property type="entry name" value="Dimeric_a/b-barrel"/>
</dbReference>
<reference evidence="1" key="1">
    <citation type="submission" date="2023-06" db="EMBL/GenBank/DDBJ databases">
        <title>Genome-scale phylogeny and comparative genomics of the fungal order Sordariales.</title>
        <authorList>
            <consortium name="Lawrence Berkeley National Laboratory"/>
            <person name="Hensen N."/>
            <person name="Bonometti L."/>
            <person name="Westerberg I."/>
            <person name="Brannstrom I.O."/>
            <person name="Guillou S."/>
            <person name="Cros-Aarteil S."/>
            <person name="Calhoun S."/>
            <person name="Haridas S."/>
            <person name="Kuo A."/>
            <person name="Mondo S."/>
            <person name="Pangilinan J."/>
            <person name="Riley R."/>
            <person name="Labutti K."/>
            <person name="Andreopoulos B."/>
            <person name="Lipzen A."/>
            <person name="Chen C."/>
            <person name="Yanf M."/>
            <person name="Daum C."/>
            <person name="Ng V."/>
            <person name="Clum A."/>
            <person name="Steindorff A."/>
            <person name="Ohm R."/>
            <person name="Martin F."/>
            <person name="Silar P."/>
            <person name="Natvig D."/>
            <person name="Lalanne C."/>
            <person name="Gautier V."/>
            <person name="Ament-Velasquez S.L."/>
            <person name="Kruys A."/>
            <person name="Hutchinson M.I."/>
            <person name="Powell A.J."/>
            <person name="Barry K."/>
            <person name="Miller A.N."/>
            <person name="Grigoriev I.V."/>
            <person name="Debuchy R."/>
            <person name="Gladieux P."/>
            <person name="Thoren M.H."/>
            <person name="Johannesson H."/>
        </authorList>
    </citation>
    <scope>NUCLEOTIDE SEQUENCE</scope>
    <source>
        <strain evidence="1">SMH4607-1</strain>
    </source>
</reference>